<reference evidence="1" key="2">
    <citation type="journal article" date="2023" name="IMA Fungus">
        <title>Comparative genomic study of the Penicillium genus elucidates a diverse pangenome and 15 lateral gene transfer events.</title>
        <authorList>
            <person name="Petersen C."/>
            <person name="Sorensen T."/>
            <person name="Nielsen M.R."/>
            <person name="Sondergaard T.E."/>
            <person name="Sorensen J.L."/>
            <person name="Fitzpatrick D.A."/>
            <person name="Frisvad J.C."/>
            <person name="Nielsen K.L."/>
        </authorList>
    </citation>
    <scope>NUCLEOTIDE SEQUENCE</scope>
    <source>
        <strain evidence="1">IBT 3081</strain>
    </source>
</reference>
<proteinExistence type="predicted"/>
<dbReference type="PANTHER" id="PTHR35179:SF2">
    <property type="entry name" value="START DOMAIN-CONTAINING PROTEIN"/>
    <property type="match status" value="1"/>
</dbReference>
<reference evidence="1" key="1">
    <citation type="submission" date="2022-12" db="EMBL/GenBank/DDBJ databases">
        <authorList>
            <person name="Petersen C."/>
        </authorList>
    </citation>
    <scope>NUCLEOTIDE SEQUENCE</scope>
    <source>
        <strain evidence="1">IBT 3081</strain>
    </source>
</reference>
<dbReference type="EMBL" id="JAPZBT010000003">
    <property type="protein sequence ID" value="KAJ5365650.1"/>
    <property type="molecule type" value="Genomic_DNA"/>
</dbReference>
<evidence type="ECO:0000313" key="2">
    <source>
        <dbReference type="Proteomes" id="UP001147752"/>
    </source>
</evidence>
<dbReference type="Proteomes" id="UP001147752">
    <property type="component" value="Unassembled WGS sequence"/>
</dbReference>
<protein>
    <submittedName>
        <fullName evidence="1">Uncharacterized protein</fullName>
    </submittedName>
</protein>
<dbReference type="OrthoDB" id="5393654at2759"/>
<organism evidence="1 2">
    <name type="scientific">Penicillium concentricum</name>
    <dbReference type="NCBI Taxonomy" id="293559"/>
    <lineage>
        <taxon>Eukaryota</taxon>
        <taxon>Fungi</taxon>
        <taxon>Dikarya</taxon>
        <taxon>Ascomycota</taxon>
        <taxon>Pezizomycotina</taxon>
        <taxon>Eurotiomycetes</taxon>
        <taxon>Eurotiomycetidae</taxon>
        <taxon>Eurotiales</taxon>
        <taxon>Aspergillaceae</taxon>
        <taxon>Penicillium</taxon>
    </lineage>
</organism>
<sequence length="166" mass="18627">MSDLWTFTGGFEEISRDSLDSSELPEVNIADIKHLASYNWIEAPEPTIAVPGSPAPWSTSRGPRQLKNDGGFAYSFQKAARVCRHFDGRSEPLFRALYIEKSSFDISSIDVVTDRNNILKFLSFTNPTQSRYVLDSFIIQVDMTTGTAIFCREEPPTYEIIVPAHG</sequence>
<evidence type="ECO:0000313" key="1">
    <source>
        <dbReference type="EMBL" id="KAJ5365650.1"/>
    </source>
</evidence>
<accession>A0A9W9V3Y9</accession>
<dbReference type="RefSeq" id="XP_056577117.1">
    <property type="nucleotide sequence ID" value="XM_056726266.1"/>
</dbReference>
<dbReference type="GeneID" id="81465449"/>
<gene>
    <name evidence="1" type="ORF">N7517_008536</name>
</gene>
<name>A0A9W9V3Y9_9EURO</name>
<comment type="caution">
    <text evidence="1">The sequence shown here is derived from an EMBL/GenBank/DDBJ whole genome shotgun (WGS) entry which is preliminary data.</text>
</comment>
<dbReference type="AlphaFoldDB" id="A0A9W9V3Y9"/>
<dbReference type="PANTHER" id="PTHR35179">
    <property type="entry name" value="PROTEIN CBG02620"/>
    <property type="match status" value="1"/>
</dbReference>
<keyword evidence="2" id="KW-1185">Reference proteome</keyword>